<feature type="domain" description="SigF-like NTF2-like" evidence="1">
    <location>
        <begin position="1"/>
        <end position="176"/>
    </location>
</feature>
<dbReference type="Pfam" id="PF24840">
    <property type="entry name" value="NTF2_SigF"/>
    <property type="match status" value="1"/>
</dbReference>
<keyword evidence="3" id="KW-1185">Reference proteome</keyword>
<reference evidence="2 3" key="1">
    <citation type="submission" date="2018-06" db="EMBL/GenBank/DDBJ databases">
        <title>Comparative genomics reveals the genomic features of Rhizophagus irregularis, R. cerebriforme, R. diaphanum and Gigaspora rosea, and their symbiotic lifestyle signature.</title>
        <authorList>
            <person name="Morin E."/>
            <person name="San Clemente H."/>
            <person name="Chen E.C.H."/>
            <person name="De La Providencia I."/>
            <person name="Hainaut M."/>
            <person name="Kuo A."/>
            <person name="Kohler A."/>
            <person name="Murat C."/>
            <person name="Tang N."/>
            <person name="Roy S."/>
            <person name="Loubradou J."/>
            <person name="Henrissat B."/>
            <person name="Grigoriev I.V."/>
            <person name="Corradi N."/>
            <person name="Roux C."/>
            <person name="Martin F.M."/>
        </authorList>
    </citation>
    <scope>NUCLEOTIDE SEQUENCE [LARGE SCALE GENOMIC DNA]</scope>
    <source>
        <strain evidence="2 3">DAOM 227022</strain>
    </source>
</reference>
<comment type="caution">
    <text evidence="2">The sequence shown here is derived from an EMBL/GenBank/DDBJ whole genome shotgun (WGS) entry which is preliminary data.</text>
</comment>
<organism evidence="2 3">
    <name type="scientific">Glomus cerebriforme</name>
    <dbReference type="NCBI Taxonomy" id="658196"/>
    <lineage>
        <taxon>Eukaryota</taxon>
        <taxon>Fungi</taxon>
        <taxon>Fungi incertae sedis</taxon>
        <taxon>Mucoromycota</taxon>
        <taxon>Glomeromycotina</taxon>
        <taxon>Glomeromycetes</taxon>
        <taxon>Glomerales</taxon>
        <taxon>Glomeraceae</taxon>
        <taxon>Glomus</taxon>
    </lineage>
</organism>
<dbReference type="InterPro" id="IPR057514">
    <property type="entry name" value="NTF2_SigF"/>
</dbReference>
<dbReference type="Proteomes" id="UP000265703">
    <property type="component" value="Unassembled WGS sequence"/>
</dbReference>
<dbReference type="EMBL" id="QKYT01000032">
    <property type="protein sequence ID" value="RIA97270.1"/>
    <property type="molecule type" value="Genomic_DNA"/>
</dbReference>
<dbReference type="OrthoDB" id="2344312at2759"/>
<accession>A0A397TG79</accession>
<protein>
    <recommendedName>
        <fullName evidence="1">SigF-like NTF2-like domain-containing protein</fullName>
    </recommendedName>
</protein>
<evidence type="ECO:0000313" key="2">
    <source>
        <dbReference type="EMBL" id="RIA97270.1"/>
    </source>
</evidence>
<dbReference type="PANTHER" id="PTHR35393">
    <property type="entry name" value="CHROMOSOME 1, WHOLE GENOME SHOTGUN SEQUENCE"/>
    <property type="match status" value="1"/>
</dbReference>
<evidence type="ECO:0000313" key="3">
    <source>
        <dbReference type="Proteomes" id="UP000265703"/>
    </source>
</evidence>
<proteinExistence type="predicted"/>
<dbReference type="STRING" id="658196.A0A397TG79"/>
<dbReference type="AlphaFoldDB" id="A0A397TG79"/>
<sequence>MDNPIEDIPKIIQFILGSSQKNEKEQKRYVDEITKYYQQNVEYKNFIFYIASNKHSLENFIALNRFYRVFIWSDKTRINDIWYNEETKKAVIEVTQTMRRGIFFWIERRTRLIIKLDLTYGNDGKYIIRRQEDLLQPEEFAGSLIPLVVPTLIAIQKFIFSAIVIGIGRCLELIGCS</sequence>
<gene>
    <name evidence="2" type="ORF">C1645_814352</name>
</gene>
<evidence type="ECO:0000259" key="1">
    <source>
        <dbReference type="Pfam" id="PF24840"/>
    </source>
</evidence>
<name>A0A397TG79_9GLOM</name>
<dbReference type="PANTHER" id="PTHR35393:SF1">
    <property type="entry name" value="SNOAL-LIKE DOMAIN-CONTAINING PROTEIN"/>
    <property type="match status" value="1"/>
</dbReference>